<organism evidence="6 7">
    <name type="scientific">Paraconexibacter antarcticus</name>
    <dbReference type="NCBI Taxonomy" id="2949664"/>
    <lineage>
        <taxon>Bacteria</taxon>
        <taxon>Bacillati</taxon>
        <taxon>Actinomycetota</taxon>
        <taxon>Thermoleophilia</taxon>
        <taxon>Solirubrobacterales</taxon>
        <taxon>Paraconexibacteraceae</taxon>
        <taxon>Paraconexibacter</taxon>
    </lineage>
</organism>
<dbReference type="Pfam" id="PF00440">
    <property type="entry name" value="TetR_N"/>
    <property type="match status" value="1"/>
</dbReference>
<evidence type="ECO:0000256" key="2">
    <source>
        <dbReference type="ARBA" id="ARBA00023125"/>
    </source>
</evidence>
<keyword evidence="7" id="KW-1185">Reference proteome</keyword>
<keyword evidence="1" id="KW-0805">Transcription regulation</keyword>
<evidence type="ECO:0000313" key="7">
    <source>
        <dbReference type="Proteomes" id="UP001056035"/>
    </source>
</evidence>
<accession>A0ABY5DNH3</accession>
<evidence type="ECO:0000313" key="6">
    <source>
        <dbReference type="EMBL" id="UTI63573.1"/>
    </source>
</evidence>
<dbReference type="InterPro" id="IPR001647">
    <property type="entry name" value="HTH_TetR"/>
</dbReference>
<proteinExistence type="predicted"/>
<dbReference type="SUPFAM" id="SSF46689">
    <property type="entry name" value="Homeodomain-like"/>
    <property type="match status" value="1"/>
</dbReference>
<keyword evidence="3" id="KW-0804">Transcription</keyword>
<dbReference type="Gene3D" id="1.10.357.10">
    <property type="entry name" value="Tetracycline Repressor, domain 2"/>
    <property type="match status" value="1"/>
</dbReference>
<dbReference type="PANTHER" id="PTHR30055:SF234">
    <property type="entry name" value="HTH-TYPE TRANSCRIPTIONAL REGULATOR BETI"/>
    <property type="match status" value="1"/>
</dbReference>
<evidence type="ECO:0000256" key="3">
    <source>
        <dbReference type="ARBA" id="ARBA00023163"/>
    </source>
</evidence>
<feature type="DNA-binding region" description="H-T-H motif" evidence="4">
    <location>
        <begin position="40"/>
        <end position="59"/>
    </location>
</feature>
<keyword evidence="2 4" id="KW-0238">DNA-binding</keyword>
<sequence>MAASPPPPRRTQAERRAASRAALLDAAVTSLVEDGYAGITTRRIAERAGVSQGTQQHYFATKAELVVEALRHATDALAADAARRIDPLDLHRPDRHEALLDELWRLHRSVAFRAALELLAAARTDAELRPHVAAFELEATRVMRATAKDLLPDDPRQTETIELMDLAMAATRGFAMLAPVVPAAALDRRWRLARGHIATLLRAHAEAGPGPHPGPGPGPA</sequence>
<reference evidence="6 7" key="1">
    <citation type="submission" date="2022-06" db="EMBL/GenBank/DDBJ databases">
        <title>Paraconexibacter antarcticus.</title>
        <authorList>
            <person name="Kim C.S."/>
        </authorList>
    </citation>
    <scope>NUCLEOTIDE SEQUENCE [LARGE SCALE GENOMIC DNA]</scope>
    <source>
        <strain evidence="6 7">02-257</strain>
    </source>
</reference>
<dbReference type="PANTHER" id="PTHR30055">
    <property type="entry name" value="HTH-TYPE TRANSCRIPTIONAL REGULATOR RUTR"/>
    <property type="match status" value="1"/>
</dbReference>
<dbReference type="PRINTS" id="PR00455">
    <property type="entry name" value="HTHTETR"/>
</dbReference>
<dbReference type="RefSeq" id="WP_254570298.1">
    <property type="nucleotide sequence ID" value="NZ_CP098502.1"/>
</dbReference>
<dbReference type="Proteomes" id="UP001056035">
    <property type="component" value="Chromosome"/>
</dbReference>
<evidence type="ECO:0000256" key="4">
    <source>
        <dbReference type="PROSITE-ProRule" id="PRU00335"/>
    </source>
</evidence>
<protein>
    <submittedName>
        <fullName evidence="6">TetR/AcrR family transcriptional regulator</fullName>
    </submittedName>
</protein>
<dbReference type="EMBL" id="CP098502">
    <property type="protein sequence ID" value="UTI63573.1"/>
    <property type="molecule type" value="Genomic_DNA"/>
</dbReference>
<evidence type="ECO:0000259" key="5">
    <source>
        <dbReference type="PROSITE" id="PS50977"/>
    </source>
</evidence>
<dbReference type="PROSITE" id="PS50977">
    <property type="entry name" value="HTH_TETR_2"/>
    <property type="match status" value="1"/>
</dbReference>
<dbReference type="InterPro" id="IPR009057">
    <property type="entry name" value="Homeodomain-like_sf"/>
</dbReference>
<feature type="domain" description="HTH tetR-type" evidence="5">
    <location>
        <begin position="17"/>
        <end position="77"/>
    </location>
</feature>
<name>A0ABY5DNH3_9ACTN</name>
<dbReference type="InterPro" id="IPR050109">
    <property type="entry name" value="HTH-type_TetR-like_transc_reg"/>
</dbReference>
<gene>
    <name evidence="6" type="ORF">NBH00_19795</name>
</gene>
<evidence type="ECO:0000256" key="1">
    <source>
        <dbReference type="ARBA" id="ARBA00023015"/>
    </source>
</evidence>